<feature type="compositionally biased region" description="Polar residues" evidence="3">
    <location>
        <begin position="430"/>
        <end position="461"/>
    </location>
</feature>
<dbReference type="InterPro" id="IPR004367">
    <property type="entry name" value="Cyclin_C-dom"/>
</dbReference>
<dbReference type="InterPro" id="IPR006671">
    <property type="entry name" value="Cyclin_N"/>
</dbReference>
<comment type="similarity">
    <text evidence="2">Belongs to the cyclin family.</text>
</comment>
<dbReference type="SMART" id="SM00385">
    <property type="entry name" value="CYCLIN"/>
    <property type="match status" value="2"/>
</dbReference>
<evidence type="ECO:0000256" key="3">
    <source>
        <dbReference type="SAM" id="MobiDB-lite"/>
    </source>
</evidence>
<reference evidence="6" key="1">
    <citation type="journal article" date="2006" name="PLoS Biol.">
        <title>Macronuclear genome sequence of the ciliate Tetrahymena thermophila, a model eukaryote.</title>
        <authorList>
            <person name="Eisen J.A."/>
            <person name="Coyne R.S."/>
            <person name="Wu M."/>
            <person name="Wu D."/>
            <person name="Thiagarajan M."/>
            <person name="Wortman J.R."/>
            <person name="Badger J.H."/>
            <person name="Ren Q."/>
            <person name="Amedeo P."/>
            <person name="Jones K.M."/>
            <person name="Tallon L.J."/>
            <person name="Delcher A.L."/>
            <person name="Salzberg S.L."/>
            <person name="Silva J.C."/>
            <person name="Haas B.J."/>
            <person name="Majoros W.H."/>
            <person name="Farzad M."/>
            <person name="Carlton J.M."/>
            <person name="Smith R.K. Jr."/>
            <person name="Garg J."/>
            <person name="Pearlman R.E."/>
            <person name="Karrer K.M."/>
            <person name="Sun L."/>
            <person name="Manning G."/>
            <person name="Elde N.C."/>
            <person name="Turkewitz A.P."/>
            <person name="Asai D.J."/>
            <person name="Wilkes D.E."/>
            <person name="Wang Y."/>
            <person name="Cai H."/>
            <person name="Collins K."/>
            <person name="Stewart B.A."/>
            <person name="Lee S.R."/>
            <person name="Wilamowska K."/>
            <person name="Weinberg Z."/>
            <person name="Ruzzo W.L."/>
            <person name="Wloga D."/>
            <person name="Gaertig J."/>
            <person name="Frankel J."/>
            <person name="Tsao C.-C."/>
            <person name="Gorovsky M.A."/>
            <person name="Keeling P.J."/>
            <person name="Waller R.F."/>
            <person name="Patron N.J."/>
            <person name="Cherry J.M."/>
            <person name="Stover N.A."/>
            <person name="Krieger C.J."/>
            <person name="del Toro C."/>
            <person name="Ryder H.F."/>
            <person name="Williamson S.C."/>
            <person name="Barbeau R.A."/>
            <person name="Hamilton E.P."/>
            <person name="Orias E."/>
        </authorList>
    </citation>
    <scope>NUCLEOTIDE SEQUENCE [LARGE SCALE GENOMIC DNA]</scope>
    <source>
        <strain evidence="6">SB210</strain>
    </source>
</reference>
<dbReference type="Gene3D" id="1.10.472.10">
    <property type="entry name" value="Cyclin-like"/>
    <property type="match status" value="2"/>
</dbReference>
<dbReference type="Pfam" id="PF00134">
    <property type="entry name" value="Cyclin_N"/>
    <property type="match status" value="1"/>
</dbReference>
<evidence type="ECO:0000313" key="5">
    <source>
        <dbReference type="EMBL" id="EAR87477.2"/>
    </source>
</evidence>
<feature type="region of interest" description="Disordered" evidence="3">
    <location>
        <begin position="425"/>
        <end position="461"/>
    </location>
</feature>
<sequence>MSTDKVYSADSIASRDSVEGQCYKTSEYFPCPHIKTIKHKTRLNCFKCGLCLHDGAKAYKTQNMKYGTYFDPSKFFSSCLKQKLPQIVIDKESEYYKNRNQLLDLLYDTSHSLKLTVNTTHLAVMFMDFALSRIHSVSYKTMQIYAATCVMLAAKTIELDERIPFISKLKRYSNLVSYDSKEFYQVEQSILKELNWNLQCVTPIDVIEYYLSQGIVFSTDQFTEESSSNSSFNEENALKEKHNQNDTTPSALSNKNSNSVTNKAQGLKNDENKDFTSALNNLSIGEKENSGTTYVGSCSSTNNLKKKVQISDLNDSRIFQIVQKIEKDYSRLANLIIRDHRFNDFHIKVISAASVCFLRKINGITPAWNKQLTSLSNNLINESMFQDCLNILESKFSSQFQPVQTNTIAKRPAVLSINNSNMLLRDSESQNKAPTSSSIPTKFNYRNNLSTHTSNHKVPTGENTYKVITKPLQFSHTNNNNIYCDNDLPTQYSVLSNASTNTVLTNKSNYTNYQYNNSYLSSQNVHHHQIGYGGNSANNQNIYPSSSLLSTNNTYLKHGNAQQQHKSYILQTRSDSNFL</sequence>
<keyword evidence="1 2" id="KW-0195">Cyclin</keyword>
<feature type="domain" description="Cyclin-like" evidence="4">
    <location>
        <begin position="104"/>
        <end position="192"/>
    </location>
</feature>
<dbReference type="Pfam" id="PF02984">
    <property type="entry name" value="Cyclin_C"/>
    <property type="match status" value="1"/>
</dbReference>
<dbReference type="InterPro" id="IPR013763">
    <property type="entry name" value="Cyclin-like_dom"/>
</dbReference>
<dbReference type="InterPro" id="IPR036915">
    <property type="entry name" value="Cyclin-like_sf"/>
</dbReference>
<dbReference type="InterPro" id="IPR039361">
    <property type="entry name" value="Cyclin"/>
</dbReference>
<dbReference type="EMBL" id="GG662853">
    <property type="protein sequence ID" value="EAR87477.2"/>
    <property type="molecule type" value="Genomic_DNA"/>
</dbReference>
<accession>I7M6Y1</accession>
<feature type="domain" description="Cyclin-like" evidence="4">
    <location>
        <begin position="308"/>
        <end position="394"/>
    </location>
</feature>
<evidence type="ECO:0000256" key="2">
    <source>
        <dbReference type="RuleBase" id="RU000383"/>
    </source>
</evidence>
<dbReference type="eggNOG" id="KOG0653">
    <property type="taxonomic scope" value="Eukaryota"/>
</dbReference>
<dbReference type="PANTHER" id="PTHR10177">
    <property type="entry name" value="CYCLINS"/>
    <property type="match status" value="1"/>
</dbReference>
<dbReference type="STRING" id="312017.I7M6Y1"/>
<evidence type="ECO:0000259" key="4">
    <source>
        <dbReference type="SMART" id="SM00385"/>
    </source>
</evidence>
<dbReference type="InParanoid" id="I7M6Y1"/>
<gene>
    <name evidence="5" type="ORF">TTHERM_00066840</name>
</gene>
<dbReference type="Proteomes" id="UP000009168">
    <property type="component" value="Unassembled WGS sequence"/>
</dbReference>
<dbReference type="OrthoDB" id="285802at2759"/>
<dbReference type="RefSeq" id="XP_001007722.2">
    <property type="nucleotide sequence ID" value="XM_001007722.3"/>
</dbReference>
<evidence type="ECO:0000313" key="6">
    <source>
        <dbReference type="Proteomes" id="UP000009168"/>
    </source>
</evidence>
<dbReference type="GeneID" id="7841842"/>
<protein>
    <submittedName>
        <fullName evidence="5">Amine-terminal domain cyclin</fullName>
    </submittedName>
</protein>
<feature type="compositionally biased region" description="Polar residues" evidence="3">
    <location>
        <begin position="245"/>
        <end position="264"/>
    </location>
</feature>
<keyword evidence="6" id="KW-1185">Reference proteome</keyword>
<dbReference type="KEGG" id="tet:TTHERM_00066840"/>
<dbReference type="SUPFAM" id="SSF47954">
    <property type="entry name" value="Cyclin-like"/>
    <property type="match status" value="1"/>
</dbReference>
<proteinExistence type="inferred from homology"/>
<name>I7M6Y1_TETTS</name>
<dbReference type="AlphaFoldDB" id="I7M6Y1"/>
<dbReference type="OMA" id="KDSTHQQ"/>
<organism evidence="5 6">
    <name type="scientific">Tetrahymena thermophila (strain SB210)</name>
    <dbReference type="NCBI Taxonomy" id="312017"/>
    <lineage>
        <taxon>Eukaryota</taxon>
        <taxon>Sar</taxon>
        <taxon>Alveolata</taxon>
        <taxon>Ciliophora</taxon>
        <taxon>Intramacronucleata</taxon>
        <taxon>Oligohymenophorea</taxon>
        <taxon>Hymenostomatida</taxon>
        <taxon>Tetrahymenina</taxon>
        <taxon>Tetrahymenidae</taxon>
        <taxon>Tetrahymena</taxon>
    </lineage>
</organism>
<dbReference type="CDD" id="cd20529">
    <property type="entry name" value="CYCLIN_CCNJ-like_rpt2"/>
    <property type="match status" value="1"/>
</dbReference>
<evidence type="ECO:0000256" key="1">
    <source>
        <dbReference type="ARBA" id="ARBA00023127"/>
    </source>
</evidence>
<feature type="region of interest" description="Disordered" evidence="3">
    <location>
        <begin position="227"/>
        <end position="267"/>
    </location>
</feature>
<dbReference type="CDD" id="cd20528">
    <property type="entry name" value="CYCLIN_CCNJ-like_rpt1"/>
    <property type="match status" value="1"/>
</dbReference>
<dbReference type="HOGENOM" id="CLU_471372_0_0_1"/>